<feature type="non-terminal residue" evidence="2">
    <location>
        <position position="474"/>
    </location>
</feature>
<reference evidence="2" key="1">
    <citation type="submission" date="2022-10" db="EMBL/GenBank/DDBJ databases">
        <authorList>
            <person name="Chen Y."/>
            <person name="Dougan E. K."/>
            <person name="Chan C."/>
            <person name="Rhodes N."/>
            <person name="Thang M."/>
        </authorList>
    </citation>
    <scope>NUCLEOTIDE SEQUENCE</scope>
</reference>
<feature type="region of interest" description="Disordered" evidence="1">
    <location>
        <begin position="422"/>
        <end position="474"/>
    </location>
</feature>
<dbReference type="EMBL" id="CAMXCT020005875">
    <property type="protein sequence ID" value="CAL1166845.1"/>
    <property type="molecule type" value="Genomic_DNA"/>
</dbReference>
<evidence type="ECO:0000313" key="4">
    <source>
        <dbReference type="Proteomes" id="UP001152797"/>
    </source>
</evidence>
<dbReference type="EMBL" id="CAMXCT030005875">
    <property type="protein sequence ID" value="CAL4800782.1"/>
    <property type="molecule type" value="Genomic_DNA"/>
</dbReference>
<sequence length="474" mass="52636">AEPLAEDPAPEVLQGAAMCTSGLFLPGDTSSEMPASFLKGAGVYSEQALASTNVPAASVRLTASDGTTSLAPRYTNHMTVEAFYQIYLMWAAGAGVAEGDIATSHCFRQTYDMEWKHTVKMRTVSQHARCSICAEFSARCNKATCEAERSALERGQKQHLLNVHQYRLIQQRLSVLSVLEGYLVLEPDIAKDSSCEVTIIMKALDWVVDELTKAGKLMPEHLILEDFVEVIRQNFKPLRNRVLKAELLEGSLDMKKYLSQYRVEIAGLVHTGHDDLPVYDDHTGDSWVPKEIPGENYEKSPNDCILLVKHLVNSESLSQAPMCLLPASFQKYIKDGVVGLPRNLVADRARKEFRKTAETIEKDPWNLKRAANALGEWVDRNEKQSWPAIPEPKWWFSSDVRELGVEPAPDGWEKFAPGPVRSVTVAKGGNLGEPKKRGRPPKKVPEVKPLEGAQVFGPRSKKRGTVVPPPVERA</sequence>
<organism evidence="2">
    <name type="scientific">Cladocopium goreaui</name>
    <dbReference type="NCBI Taxonomy" id="2562237"/>
    <lineage>
        <taxon>Eukaryota</taxon>
        <taxon>Sar</taxon>
        <taxon>Alveolata</taxon>
        <taxon>Dinophyceae</taxon>
        <taxon>Suessiales</taxon>
        <taxon>Symbiodiniaceae</taxon>
        <taxon>Cladocopium</taxon>
    </lineage>
</organism>
<keyword evidence="4" id="KW-1185">Reference proteome</keyword>
<evidence type="ECO:0000313" key="2">
    <source>
        <dbReference type="EMBL" id="CAI4013470.1"/>
    </source>
</evidence>
<protein>
    <submittedName>
        <fullName evidence="2">Uncharacterized protein</fullName>
    </submittedName>
</protein>
<gene>
    <name evidence="2" type="ORF">C1SCF055_LOCUS38432</name>
</gene>
<accession>A0A9P1DPS5</accession>
<comment type="caution">
    <text evidence="2">The sequence shown here is derived from an EMBL/GenBank/DDBJ whole genome shotgun (WGS) entry which is preliminary data.</text>
</comment>
<name>A0A9P1DPS5_9DINO</name>
<evidence type="ECO:0000313" key="3">
    <source>
        <dbReference type="EMBL" id="CAL1166845.1"/>
    </source>
</evidence>
<proteinExistence type="predicted"/>
<dbReference type="Proteomes" id="UP001152797">
    <property type="component" value="Unassembled WGS sequence"/>
</dbReference>
<evidence type="ECO:0000256" key="1">
    <source>
        <dbReference type="SAM" id="MobiDB-lite"/>
    </source>
</evidence>
<dbReference type="EMBL" id="CAMXCT010005875">
    <property type="protein sequence ID" value="CAI4013470.1"/>
    <property type="molecule type" value="Genomic_DNA"/>
</dbReference>
<dbReference type="AlphaFoldDB" id="A0A9P1DPS5"/>
<reference evidence="3" key="2">
    <citation type="submission" date="2024-04" db="EMBL/GenBank/DDBJ databases">
        <authorList>
            <person name="Chen Y."/>
            <person name="Shah S."/>
            <person name="Dougan E. K."/>
            <person name="Thang M."/>
            <person name="Chan C."/>
        </authorList>
    </citation>
    <scope>NUCLEOTIDE SEQUENCE [LARGE SCALE GENOMIC DNA]</scope>
</reference>